<evidence type="ECO:0000256" key="4">
    <source>
        <dbReference type="ARBA" id="ARBA00022840"/>
    </source>
</evidence>
<sequence>MSEPQVLLRAVNLVKDFGGRGGGTRAVDTVSLEVAAGETLGIVGESGSGKSTLARLLIRLIEPTSGQVFYRGEDVLALAPGDLRRLRSQWQMVFQNPFGSLLPHISVADNVSEPLRIGRIGDRRSRRARAEELLETVGLAKRHGDLYPHALSGGQNQRVAIARALALEPELLICDEPTSALDVSIQAQILSLLMGLQAELGFSMVFITHNLAVVERLAGRVLVMDRGRVVEAGPTAEVFGNPADPYTRALLGSVLPAHRPLEGAEIPERTSLVDD</sequence>
<comment type="caution">
    <text evidence="6">The sequence shown here is derived from an EMBL/GenBank/DDBJ whole genome shotgun (WGS) entry which is preliminary data.</text>
</comment>
<evidence type="ECO:0000256" key="1">
    <source>
        <dbReference type="ARBA" id="ARBA00005417"/>
    </source>
</evidence>
<protein>
    <submittedName>
        <fullName evidence="6">Dipeptide ABC transporter ATP-binding protein</fullName>
    </submittedName>
</protein>
<evidence type="ECO:0000313" key="7">
    <source>
        <dbReference type="Proteomes" id="UP001499882"/>
    </source>
</evidence>
<dbReference type="InterPro" id="IPR012700">
    <property type="entry name" value="PhnK"/>
</dbReference>
<evidence type="ECO:0000256" key="3">
    <source>
        <dbReference type="ARBA" id="ARBA00022741"/>
    </source>
</evidence>
<reference evidence="7" key="1">
    <citation type="journal article" date="2019" name="Int. J. Syst. Evol. Microbiol.">
        <title>The Global Catalogue of Microorganisms (GCM) 10K type strain sequencing project: providing services to taxonomists for standard genome sequencing and annotation.</title>
        <authorList>
            <consortium name="The Broad Institute Genomics Platform"/>
            <consortium name="The Broad Institute Genome Sequencing Center for Infectious Disease"/>
            <person name="Wu L."/>
            <person name="Ma J."/>
        </authorList>
    </citation>
    <scope>NUCLEOTIDE SEQUENCE [LARGE SCALE GENOMIC DNA]</scope>
    <source>
        <strain evidence="7">JCM 18532</strain>
    </source>
</reference>
<keyword evidence="3" id="KW-0547">Nucleotide-binding</keyword>
<evidence type="ECO:0000256" key="2">
    <source>
        <dbReference type="ARBA" id="ARBA00022448"/>
    </source>
</evidence>
<dbReference type="SMART" id="SM00382">
    <property type="entry name" value="AAA"/>
    <property type="match status" value="1"/>
</dbReference>
<dbReference type="RefSeq" id="WP_345528674.1">
    <property type="nucleotide sequence ID" value="NZ_BAABKN010000025.1"/>
</dbReference>
<feature type="domain" description="ABC transporter" evidence="5">
    <location>
        <begin position="8"/>
        <end position="251"/>
    </location>
</feature>
<dbReference type="PIRSF" id="PIRSF037116">
    <property type="entry name" value="CP_lyase_PhnK"/>
    <property type="match status" value="1"/>
</dbReference>
<keyword evidence="4 6" id="KW-0067">ATP-binding</keyword>
<dbReference type="InterPro" id="IPR003439">
    <property type="entry name" value="ABC_transporter-like_ATP-bd"/>
</dbReference>
<dbReference type="Gene3D" id="3.40.50.300">
    <property type="entry name" value="P-loop containing nucleotide triphosphate hydrolases"/>
    <property type="match status" value="1"/>
</dbReference>
<dbReference type="CDD" id="cd03257">
    <property type="entry name" value="ABC_NikE_OppD_transporters"/>
    <property type="match status" value="1"/>
</dbReference>
<dbReference type="InterPro" id="IPR003593">
    <property type="entry name" value="AAA+_ATPase"/>
</dbReference>
<dbReference type="PROSITE" id="PS50893">
    <property type="entry name" value="ABC_TRANSPORTER_2"/>
    <property type="match status" value="1"/>
</dbReference>
<name>A0ABP8Z9M5_9ACTN</name>
<dbReference type="Pfam" id="PF08352">
    <property type="entry name" value="oligo_HPY"/>
    <property type="match status" value="1"/>
</dbReference>
<organism evidence="6 7">
    <name type="scientific">Nocardioides endophyticus</name>
    <dbReference type="NCBI Taxonomy" id="1353775"/>
    <lineage>
        <taxon>Bacteria</taxon>
        <taxon>Bacillati</taxon>
        <taxon>Actinomycetota</taxon>
        <taxon>Actinomycetes</taxon>
        <taxon>Propionibacteriales</taxon>
        <taxon>Nocardioidaceae</taxon>
        <taxon>Nocardioides</taxon>
    </lineage>
</organism>
<proteinExistence type="inferred from homology"/>
<dbReference type="InterPro" id="IPR050319">
    <property type="entry name" value="ABC_transp_ATP-bind"/>
</dbReference>
<evidence type="ECO:0000259" key="5">
    <source>
        <dbReference type="PROSITE" id="PS50893"/>
    </source>
</evidence>
<dbReference type="Pfam" id="PF00005">
    <property type="entry name" value="ABC_tran"/>
    <property type="match status" value="1"/>
</dbReference>
<dbReference type="GO" id="GO:0005524">
    <property type="term" value="F:ATP binding"/>
    <property type="evidence" value="ECO:0007669"/>
    <property type="project" value="UniProtKB-KW"/>
</dbReference>
<dbReference type="Proteomes" id="UP001499882">
    <property type="component" value="Unassembled WGS sequence"/>
</dbReference>
<gene>
    <name evidence="6" type="ORF">GCM10023350_39420</name>
</gene>
<dbReference type="PANTHER" id="PTHR43776">
    <property type="entry name" value="TRANSPORT ATP-BINDING PROTEIN"/>
    <property type="match status" value="1"/>
</dbReference>
<dbReference type="PANTHER" id="PTHR43776:SF7">
    <property type="entry name" value="D,D-DIPEPTIDE TRANSPORT ATP-BINDING PROTEIN DDPF-RELATED"/>
    <property type="match status" value="1"/>
</dbReference>
<dbReference type="InterPro" id="IPR013563">
    <property type="entry name" value="Oligopep_ABC_C"/>
</dbReference>
<keyword evidence="2" id="KW-0813">Transport</keyword>
<keyword evidence="7" id="KW-1185">Reference proteome</keyword>
<evidence type="ECO:0000313" key="6">
    <source>
        <dbReference type="EMBL" id="GAA4750346.1"/>
    </source>
</evidence>
<dbReference type="InterPro" id="IPR027417">
    <property type="entry name" value="P-loop_NTPase"/>
</dbReference>
<dbReference type="EMBL" id="BAABKN010000025">
    <property type="protein sequence ID" value="GAA4750346.1"/>
    <property type="molecule type" value="Genomic_DNA"/>
</dbReference>
<comment type="similarity">
    <text evidence="1">Belongs to the ABC transporter superfamily.</text>
</comment>
<accession>A0ABP8Z9M5</accession>
<dbReference type="SUPFAM" id="SSF52540">
    <property type="entry name" value="P-loop containing nucleoside triphosphate hydrolases"/>
    <property type="match status" value="1"/>
</dbReference>